<keyword evidence="4" id="KW-1185">Reference proteome</keyword>
<dbReference type="Pfam" id="PF00156">
    <property type="entry name" value="Pribosyltran"/>
    <property type="match status" value="1"/>
</dbReference>
<comment type="caution">
    <text evidence="3">The sequence shown here is derived from an EMBL/GenBank/DDBJ whole genome shotgun (WGS) entry which is preliminary data.</text>
</comment>
<reference evidence="3 4" key="1">
    <citation type="submission" date="2021-07" db="EMBL/GenBank/DDBJ databases">
        <title>Stakelama flava sp. nov., a novel endophytic bacterium isolated from branch of Kandelia candel.</title>
        <authorList>
            <person name="Tuo L."/>
        </authorList>
    </citation>
    <scope>NUCLEOTIDE SEQUENCE [LARGE SCALE GENOMIC DNA]</scope>
    <source>
        <strain evidence="3 4">CBK3Z-3</strain>
    </source>
</reference>
<protein>
    <submittedName>
        <fullName evidence="3">ComF family protein</fullName>
    </submittedName>
</protein>
<dbReference type="InterPro" id="IPR044005">
    <property type="entry name" value="DZR_2"/>
</dbReference>
<feature type="domain" description="Double zinc ribbon" evidence="2">
    <location>
        <begin position="13"/>
        <end position="70"/>
    </location>
</feature>
<accession>A0ABS6XHF4</accession>
<feature type="domain" description="Phosphoribosyltransferase" evidence="1">
    <location>
        <begin position="141"/>
        <end position="236"/>
    </location>
</feature>
<name>A0ABS6XHF4_9SPHN</name>
<evidence type="ECO:0000259" key="2">
    <source>
        <dbReference type="Pfam" id="PF18912"/>
    </source>
</evidence>
<organism evidence="3 4">
    <name type="scientific">Stakelama flava</name>
    <dbReference type="NCBI Taxonomy" id="2860338"/>
    <lineage>
        <taxon>Bacteria</taxon>
        <taxon>Pseudomonadati</taxon>
        <taxon>Pseudomonadota</taxon>
        <taxon>Alphaproteobacteria</taxon>
        <taxon>Sphingomonadales</taxon>
        <taxon>Sphingomonadaceae</taxon>
        <taxon>Stakelama</taxon>
    </lineage>
</organism>
<dbReference type="EMBL" id="JAHWZX010000001">
    <property type="protein sequence ID" value="MBW4329607.1"/>
    <property type="molecule type" value="Genomic_DNA"/>
</dbReference>
<evidence type="ECO:0000259" key="1">
    <source>
        <dbReference type="Pfam" id="PF00156"/>
    </source>
</evidence>
<dbReference type="PANTHER" id="PTHR47505">
    <property type="entry name" value="DNA UTILIZATION PROTEIN YHGH"/>
    <property type="match status" value="1"/>
</dbReference>
<dbReference type="InterPro" id="IPR051910">
    <property type="entry name" value="ComF/GntX_DNA_util-trans"/>
</dbReference>
<evidence type="ECO:0000313" key="4">
    <source>
        <dbReference type="Proteomes" id="UP001197214"/>
    </source>
</evidence>
<dbReference type="Proteomes" id="UP001197214">
    <property type="component" value="Unassembled WGS sequence"/>
</dbReference>
<dbReference type="CDD" id="cd06223">
    <property type="entry name" value="PRTases_typeI"/>
    <property type="match status" value="1"/>
</dbReference>
<sequence length="244" mass="26217">MNLAVQTLREAVAFALPPRCPSCGAITEADHRLCAACWSALDFPGEPACARCNLPFEYDRGPGTECAACMAEPPLHDGIHAAVAYGEVSRAIMLKLKYGRRTAHAETAARLIARTLPRTADLIVPVPLHTSRIWSRGFNQAALIAQGLARQCDIPFVCDALVRTRRTPVLRGMGPKARHTVLAGAFAVHPRWTERIAGKAILLVDDVYTSGATSDACIRVLKRAGAKNVAIAAFARVLPEESGD</sequence>
<proteinExistence type="predicted"/>
<evidence type="ECO:0000313" key="3">
    <source>
        <dbReference type="EMBL" id="MBW4329607.1"/>
    </source>
</evidence>
<dbReference type="PANTHER" id="PTHR47505:SF1">
    <property type="entry name" value="DNA UTILIZATION PROTEIN YHGH"/>
    <property type="match status" value="1"/>
</dbReference>
<dbReference type="Pfam" id="PF18912">
    <property type="entry name" value="DZR_2"/>
    <property type="match status" value="1"/>
</dbReference>
<gene>
    <name evidence="3" type="ORF">KY084_01795</name>
</gene>
<dbReference type="InterPro" id="IPR000836">
    <property type="entry name" value="PRTase_dom"/>
</dbReference>